<keyword evidence="3" id="KW-0444">Lipid biosynthesis</keyword>
<keyword evidence="10" id="KW-0275">Fatty acid biosynthesis</keyword>
<evidence type="ECO:0000256" key="1">
    <source>
        <dbReference type="ARBA" id="ARBA00004141"/>
    </source>
</evidence>
<sequence>MQSHEQGNRDRSDSLVKPVEPKSTVLKASMENGEANRNLEINWLYMSGLGVSHVLAFVGVINILQGRVLTSTIMFALVLAELGCLEITIGAHRLWSHRSFKANLKLKVLLMACQTLSGQDTVWNWAIWHRDPVVMWQKRYIRPLEDVIVAYVMPEVFVWLCFNESLVNAFCVGTGLRVTHVMHRVFLINSAAHMWGVRPYDKKIYPTENKLVSLAICELLPRKRLSPELKELEIKFFMKARHLDKNIP</sequence>
<protein>
    <submittedName>
        <fullName evidence="12">Uncharacterized protein</fullName>
    </submittedName>
</protein>
<evidence type="ECO:0000256" key="4">
    <source>
        <dbReference type="ARBA" id="ARBA00022692"/>
    </source>
</evidence>
<dbReference type="InterPro" id="IPR015876">
    <property type="entry name" value="Acyl-CoA_DS"/>
</dbReference>
<accession>A0A8J2KNP0</accession>
<dbReference type="GO" id="GO:0005789">
    <property type="term" value="C:endoplasmic reticulum membrane"/>
    <property type="evidence" value="ECO:0007669"/>
    <property type="project" value="TreeGrafter"/>
</dbReference>
<gene>
    <name evidence="12" type="ORF">AFUS01_LOCUS30157</name>
</gene>
<evidence type="ECO:0000256" key="11">
    <source>
        <dbReference type="SAM" id="Phobius"/>
    </source>
</evidence>
<name>A0A8J2KNP0_9HEXA</name>
<evidence type="ECO:0000256" key="9">
    <source>
        <dbReference type="ARBA" id="ARBA00023136"/>
    </source>
</evidence>
<dbReference type="OrthoDB" id="10260134at2759"/>
<dbReference type="GO" id="GO:0006636">
    <property type="term" value="P:unsaturated fatty acid biosynthetic process"/>
    <property type="evidence" value="ECO:0007669"/>
    <property type="project" value="TreeGrafter"/>
</dbReference>
<evidence type="ECO:0000256" key="5">
    <source>
        <dbReference type="ARBA" id="ARBA00022832"/>
    </source>
</evidence>
<dbReference type="PANTHER" id="PTHR11351">
    <property type="entry name" value="ACYL-COA DESATURASE"/>
    <property type="match status" value="1"/>
</dbReference>
<evidence type="ECO:0000256" key="8">
    <source>
        <dbReference type="ARBA" id="ARBA00023098"/>
    </source>
</evidence>
<proteinExistence type="inferred from homology"/>
<comment type="subcellular location">
    <subcellularLocation>
        <location evidence="1">Membrane</location>
        <topology evidence="1">Multi-pass membrane protein</topology>
    </subcellularLocation>
</comment>
<organism evidence="12 13">
    <name type="scientific">Allacma fusca</name>
    <dbReference type="NCBI Taxonomy" id="39272"/>
    <lineage>
        <taxon>Eukaryota</taxon>
        <taxon>Metazoa</taxon>
        <taxon>Ecdysozoa</taxon>
        <taxon>Arthropoda</taxon>
        <taxon>Hexapoda</taxon>
        <taxon>Collembola</taxon>
        <taxon>Symphypleona</taxon>
        <taxon>Sminthuridae</taxon>
        <taxon>Allacma</taxon>
    </lineage>
</organism>
<keyword evidence="6 11" id="KW-1133">Transmembrane helix</keyword>
<evidence type="ECO:0000256" key="6">
    <source>
        <dbReference type="ARBA" id="ARBA00022989"/>
    </source>
</evidence>
<dbReference type="Proteomes" id="UP000708208">
    <property type="component" value="Unassembled WGS sequence"/>
</dbReference>
<reference evidence="12" key="1">
    <citation type="submission" date="2021-06" db="EMBL/GenBank/DDBJ databases">
        <authorList>
            <person name="Hodson N. C."/>
            <person name="Mongue J. A."/>
            <person name="Jaron S. K."/>
        </authorList>
    </citation>
    <scope>NUCLEOTIDE SEQUENCE</scope>
</reference>
<feature type="transmembrane region" description="Helical" evidence="11">
    <location>
        <begin position="43"/>
        <end position="61"/>
    </location>
</feature>
<keyword evidence="5" id="KW-0276">Fatty acid metabolism</keyword>
<dbReference type="EMBL" id="CAJVCH010457894">
    <property type="protein sequence ID" value="CAG7819727.1"/>
    <property type="molecule type" value="Genomic_DNA"/>
</dbReference>
<comment type="similarity">
    <text evidence="2">Belongs to the fatty acid desaturase type 1 family.</text>
</comment>
<evidence type="ECO:0000256" key="2">
    <source>
        <dbReference type="ARBA" id="ARBA00009295"/>
    </source>
</evidence>
<keyword evidence="8" id="KW-0443">Lipid metabolism</keyword>
<evidence type="ECO:0000256" key="10">
    <source>
        <dbReference type="ARBA" id="ARBA00023160"/>
    </source>
</evidence>
<dbReference type="GO" id="GO:0004768">
    <property type="term" value="F:stearoyl-CoA 9-desaturase activity"/>
    <property type="evidence" value="ECO:0007669"/>
    <property type="project" value="TreeGrafter"/>
</dbReference>
<evidence type="ECO:0000256" key="3">
    <source>
        <dbReference type="ARBA" id="ARBA00022516"/>
    </source>
</evidence>
<evidence type="ECO:0000256" key="7">
    <source>
        <dbReference type="ARBA" id="ARBA00023002"/>
    </source>
</evidence>
<evidence type="ECO:0000313" key="13">
    <source>
        <dbReference type="Proteomes" id="UP000708208"/>
    </source>
</evidence>
<evidence type="ECO:0000313" key="12">
    <source>
        <dbReference type="EMBL" id="CAG7819727.1"/>
    </source>
</evidence>
<dbReference type="AlphaFoldDB" id="A0A8J2KNP0"/>
<comment type="caution">
    <text evidence="12">The sequence shown here is derived from an EMBL/GenBank/DDBJ whole genome shotgun (WGS) entry which is preliminary data.</text>
</comment>
<dbReference type="GO" id="GO:0005506">
    <property type="term" value="F:iron ion binding"/>
    <property type="evidence" value="ECO:0007669"/>
    <property type="project" value="TreeGrafter"/>
</dbReference>
<keyword evidence="4 11" id="KW-0812">Transmembrane</keyword>
<keyword evidence="9 11" id="KW-0472">Membrane</keyword>
<dbReference type="PANTHER" id="PTHR11351:SF31">
    <property type="entry name" value="DESATURASE 1, ISOFORM A-RELATED"/>
    <property type="match status" value="1"/>
</dbReference>
<keyword evidence="7" id="KW-0560">Oxidoreductase</keyword>
<keyword evidence="13" id="KW-1185">Reference proteome</keyword>
<feature type="transmembrane region" description="Helical" evidence="11">
    <location>
        <begin position="73"/>
        <end position="95"/>
    </location>
</feature>